<dbReference type="RefSeq" id="WP_185373152.1">
    <property type="nucleotide sequence ID" value="NZ_JAARRM010000002.1"/>
</dbReference>
<accession>A0A841ZME4</accession>
<evidence type="ECO:0000313" key="2">
    <source>
        <dbReference type="EMBL" id="MBC1521313.1"/>
    </source>
</evidence>
<proteinExistence type="predicted"/>
<feature type="domain" description="Spore protein YkvP/CgeB glycosyl transferase-like" evidence="1">
    <location>
        <begin position="402"/>
        <end position="514"/>
    </location>
</feature>
<dbReference type="SUPFAM" id="SSF53756">
    <property type="entry name" value="UDP-Glycosyltransferase/glycogen phosphorylase"/>
    <property type="match status" value="1"/>
</dbReference>
<comment type="caution">
    <text evidence="2">The sequence shown here is derived from an EMBL/GenBank/DDBJ whole genome shotgun (WGS) entry which is preliminary data.</text>
</comment>
<gene>
    <name evidence="2" type="ORF">HB912_06610</name>
</gene>
<evidence type="ECO:0000259" key="1">
    <source>
        <dbReference type="Pfam" id="PF13524"/>
    </source>
</evidence>
<dbReference type="Pfam" id="PF13524">
    <property type="entry name" value="Glyco_trans_1_2"/>
    <property type="match status" value="1"/>
</dbReference>
<dbReference type="EMBL" id="JAARRM010000002">
    <property type="protein sequence ID" value="MBC1521313.1"/>
    <property type="molecule type" value="Genomic_DNA"/>
</dbReference>
<name>A0A841ZME4_9LIST</name>
<dbReference type="InterPro" id="IPR055259">
    <property type="entry name" value="YkvP/CgeB_Glyco_trans-like"/>
</dbReference>
<organism evidence="2 3">
    <name type="scientific">Listeria aquatica</name>
    <dbReference type="NCBI Taxonomy" id="1494960"/>
    <lineage>
        <taxon>Bacteria</taxon>
        <taxon>Bacillati</taxon>
        <taxon>Bacillota</taxon>
        <taxon>Bacilli</taxon>
        <taxon>Bacillales</taxon>
        <taxon>Listeriaceae</taxon>
        <taxon>Listeria</taxon>
    </lineage>
</organism>
<dbReference type="Proteomes" id="UP000559885">
    <property type="component" value="Unassembled WGS sequence"/>
</dbReference>
<evidence type="ECO:0000313" key="3">
    <source>
        <dbReference type="Proteomes" id="UP000559885"/>
    </source>
</evidence>
<dbReference type="Gene3D" id="3.40.50.2000">
    <property type="entry name" value="Glycogen Phosphorylase B"/>
    <property type="match status" value="1"/>
</dbReference>
<keyword evidence="2" id="KW-0808">Transferase</keyword>
<dbReference type="GO" id="GO:0016740">
    <property type="term" value="F:transferase activity"/>
    <property type="evidence" value="ECO:0007669"/>
    <property type="project" value="UniProtKB-KW"/>
</dbReference>
<dbReference type="AlphaFoldDB" id="A0A841ZME4"/>
<reference evidence="2 3" key="1">
    <citation type="submission" date="2020-03" db="EMBL/GenBank/DDBJ databases">
        <title>Soil Listeria distribution.</title>
        <authorList>
            <person name="Liao J."/>
            <person name="Wiedmann M."/>
        </authorList>
    </citation>
    <scope>NUCLEOTIDE SEQUENCE [LARGE SCALE GENOMIC DNA]</scope>
    <source>
        <strain evidence="2 3">FSL L7-1507</strain>
    </source>
</reference>
<sequence>METKKENSFKEQVNQIYKSINYFQTKIISEIQPKLVKEEILLDSKNWWHIEEEGLHIYSVENDLFFANSMERSNYASFMEKNVAFTRLPEYMIRVLPEEELRIHFEVEQSEGIQAKLAIAEYDGYEKEQTTLISVEEEQFITLGKNTEFLRLALKVSGKGIVRIKNIILERIFQPSVKESASLTTLKNPIEAIKEFRDLKVACIFDEFTMTNYSSEVDLITFTPENWQTVLTENKPHILFVESAWHGNFDSWQYKIGKYANVHRDELFALLKWCKEHGIPTLFWNKEDPIHFEKFIDSAKRFDYIFTSDANKIEDYKKQAKHEHVYALPFAANPTLHNPIQLSEPRKDAICFAGSYYANRHQERRQIMDEMLEISKEFGLVIYDRNFERTEPEFRFPKQFSENVAGSLPYNEIDKAYKGYRFMLNVNSVIHSPTMFSRRVFEGMACGTPIISSYSEGIDRLFGNLVMISQKPEELRKQLQGMKKNETLYRRKSLEGIREIYEKHTYKHRLQFILSKLGVQTEIKVKQNSVTVIYFAASENDIRQAINEFEKQSYPEKQLAIFIQDIENFSDINHIYNDYQNAKVAIYLADYLDHYSDFFTLFSTDFMTMWNDKHFYGRNYLKDLMLASIYTDADFIGKSSYFLFEHEELASVNQLSEYIYTSELLPSRSIVRTDFSFKKGLNVVLEEFRQDHNLAPYMSQGAKFFSSDKFNFIENGGRATKSLSDQVEI</sequence>
<protein>
    <submittedName>
        <fullName evidence="2">Glycosyltransferase</fullName>
    </submittedName>
</protein>